<keyword evidence="1" id="KW-0560">Oxidoreductase</keyword>
<dbReference type="Pfam" id="PF01370">
    <property type="entry name" value="Epimerase"/>
    <property type="match status" value="1"/>
</dbReference>
<dbReference type="PANTHER" id="PTHR10366:SF564">
    <property type="entry name" value="STEROL-4-ALPHA-CARBOXYLATE 3-DEHYDROGENASE, DECARBOXYLATING"/>
    <property type="match status" value="1"/>
</dbReference>
<dbReference type="InterPro" id="IPR001509">
    <property type="entry name" value="Epimerase_deHydtase"/>
</dbReference>
<feature type="domain" description="NAD-dependent epimerase/dehydratase" evidence="3">
    <location>
        <begin position="8"/>
        <end position="249"/>
    </location>
</feature>
<comment type="similarity">
    <text evidence="2">Belongs to the NAD(P)-dependent epimerase/dehydratase family. Dihydroflavonol-4-reductase subfamily.</text>
</comment>
<dbReference type="InterPro" id="IPR036291">
    <property type="entry name" value="NAD(P)-bd_dom_sf"/>
</dbReference>
<evidence type="ECO:0000313" key="5">
    <source>
        <dbReference type="Proteomes" id="UP001498398"/>
    </source>
</evidence>
<dbReference type="PANTHER" id="PTHR10366">
    <property type="entry name" value="NAD DEPENDENT EPIMERASE/DEHYDRATASE"/>
    <property type="match status" value="1"/>
</dbReference>
<comment type="caution">
    <text evidence="4">The sequence shown here is derived from an EMBL/GenBank/DDBJ whole genome shotgun (WGS) entry which is preliminary data.</text>
</comment>
<evidence type="ECO:0000259" key="3">
    <source>
        <dbReference type="Pfam" id="PF01370"/>
    </source>
</evidence>
<reference evidence="4 5" key="1">
    <citation type="submission" date="2024-01" db="EMBL/GenBank/DDBJ databases">
        <title>A draft genome for the cacao thread blight pathogen Marasmiellus scandens.</title>
        <authorList>
            <person name="Baruah I.K."/>
            <person name="Leung J."/>
            <person name="Bukari Y."/>
            <person name="Amoako-Attah I."/>
            <person name="Meinhardt L.W."/>
            <person name="Bailey B.A."/>
            <person name="Cohen S.P."/>
        </authorList>
    </citation>
    <scope>NUCLEOTIDE SEQUENCE [LARGE SCALE GENOMIC DNA]</scope>
    <source>
        <strain evidence="4 5">GH-19</strain>
    </source>
</reference>
<evidence type="ECO:0000313" key="4">
    <source>
        <dbReference type="EMBL" id="KAK7439384.1"/>
    </source>
</evidence>
<proteinExistence type="inferred from homology"/>
<gene>
    <name evidence="4" type="ORF">VKT23_017607</name>
</gene>
<sequence>MSPHNSIIFVSGASGFVGSHVVYQLLEAGYSVRGAARGSKVTHLQAAFDSFNTDDKERFKAVDISDISSSDLSEALKGVNGIIHTAASLPGRADAETTLKNALQGTLHVLKSAHQAGIQNIVMTSSIATFPFGGPFTDDSWNPTTLDGAREDRFKAYSYSKTQADKAALKFIESHPEMRITFFNPNWIFGPLIPAPYSHHLVPEPSLSALSTTAYIYALLNPKNEHYTPAPGYADVRDVARAHVLALSSQYKYPQQRMLLKGSEPTSYKQAISFLEDRFPELKKEGRLANKETAPGEEWAKQDAALDWSIRTKHTTWPEGYKSWKECVEDTVESLLDMERFWKGKGLEVNIPEGAPL</sequence>
<dbReference type="SUPFAM" id="SSF51735">
    <property type="entry name" value="NAD(P)-binding Rossmann-fold domains"/>
    <property type="match status" value="1"/>
</dbReference>
<organism evidence="4 5">
    <name type="scientific">Marasmiellus scandens</name>
    <dbReference type="NCBI Taxonomy" id="2682957"/>
    <lineage>
        <taxon>Eukaryota</taxon>
        <taxon>Fungi</taxon>
        <taxon>Dikarya</taxon>
        <taxon>Basidiomycota</taxon>
        <taxon>Agaricomycotina</taxon>
        <taxon>Agaricomycetes</taxon>
        <taxon>Agaricomycetidae</taxon>
        <taxon>Agaricales</taxon>
        <taxon>Marasmiineae</taxon>
        <taxon>Omphalotaceae</taxon>
        <taxon>Marasmiellus</taxon>
    </lineage>
</organism>
<evidence type="ECO:0000256" key="1">
    <source>
        <dbReference type="ARBA" id="ARBA00023002"/>
    </source>
</evidence>
<accession>A0ABR1IT91</accession>
<name>A0ABR1IT91_9AGAR</name>
<dbReference type="Gene3D" id="3.40.50.720">
    <property type="entry name" value="NAD(P)-binding Rossmann-like Domain"/>
    <property type="match status" value="1"/>
</dbReference>
<protein>
    <recommendedName>
        <fullName evidence="3">NAD-dependent epimerase/dehydratase domain-containing protein</fullName>
    </recommendedName>
</protein>
<dbReference type="InterPro" id="IPR050425">
    <property type="entry name" value="NAD(P)_dehydrat-like"/>
</dbReference>
<keyword evidence="5" id="KW-1185">Reference proteome</keyword>
<dbReference type="EMBL" id="JBANRG010000073">
    <property type="protein sequence ID" value="KAK7439384.1"/>
    <property type="molecule type" value="Genomic_DNA"/>
</dbReference>
<dbReference type="Proteomes" id="UP001498398">
    <property type="component" value="Unassembled WGS sequence"/>
</dbReference>
<evidence type="ECO:0000256" key="2">
    <source>
        <dbReference type="ARBA" id="ARBA00023445"/>
    </source>
</evidence>